<evidence type="ECO:0000256" key="7">
    <source>
        <dbReference type="RuleBase" id="RU000461"/>
    </source>
</evidence>
<accession>A0AAN6T9A3</accession>
<comment type="similarity">
    <text evidence="2 7">Belongs to the cytochrome P450 family.</text>
</comment>
<dbReference type="PRINTS" id="PR00385">
    <property type="entry name" value="P450"/>
</dbReference>
<evidence type="ECO:0000256" key="6">
    <source>
        <dbReference type="PIRSR" id="PIRSR602401-1"/>
    </source>
</evidence>
<keyword evidence="8" id="KW-0732">Signal</keyword>
<dbReference type="PANTHER" id="PTHR24305:SF166">
    <property type="entry name" value="CYTOCHROME P450 12A4, MITOCHONDRIAL-RELATED"/>
    <property type="match status" value="1"/>
</dbReference>
<keyword evidence="4 6" id="KW-0479">Metal-binding</keyword>
<keyword evidence="5 6" id="KW-0408">Iron</keyword>
<evidence type="ECO:0000256" key="2">
    <source>
        <dbReference type="ARBA" id="ARBA00010617"/>
    </source>
</evidence>
<evidence type="ECO:0000256" key="3">
    <source>
        <dbReference type="ARBA" id="ARBA00022617"/>
    </source>
</evidence>
<evidence type="ECO:0000313" key="10">
    <source>
        <dbReference type="Proteomes" id="UP001302812"/>
    </source>
</evidence>
<sequence length="594" mass="66430">MVQYVLLIAIALTAQAVLALTKLARNISKARATGLPYTISPIHELEGWAYLTDPLLRWWCRNHLLKKGQGWPRWARFMVKDWHYEDKGRAHAEFGEVFLVVSPGGLVCYVGNAKTAMNVVSRRKAFVKPPEKMKMLEPFGPNVVSTDGDLWRFHLRITLPPFGEAVQQLVWEETERQTGMMAASWAKSSGAGSLKHNIYTLTVNTMSLAGFGRQADWVEDSKAVPQGHSLSLVAAIFGVVMHLPHILLMPKWLLRNSPWKIAHTAYVEFEQYMNELLAEAKAGLQRGVKTESGAARENLLTAVLRSSEEGAKQAVAGPGGRTSLTDEEIKGNVFIFLLAGYDTTANTILFCCIMLALYSDVQDQIIEEADRIRKEAREAGREELSYTEDLPKFRYLIAFMYEVMRVFPIVIPIGRTTVEPQDLLVHDSITGTTRNVALPANTGVIVNNTAIHYSEKNWPSPHIFEPRRWLVNEPNTFDPSQPVSAAQETEIKAGTASIPGHIKGTFMTFNEGPRACLGRHFARVEFVAFFARLLRDHRLRLDDGVSAAEVERTMRLVSGGSPVTLIPPEDVPVCLVPRGNDMMRVIREEWVVDG</sequence>
<protein>
    <submittedName>
        <fullName evidence="9">Cytochrome P450</fullName>
    </submittedName>
</protein>
<reference evidence="9" key="1">
    <citation type="journal article" date="2023" name="Mol. Phylogenet. Evol.">
        <title>Genome-scale phylogeny and comparative genomics of the fungal order Sordariales.</title>
        <authorList>
            <person name="Hensen N."/>
            <person name="Bonometti L."/>
            <person name="Westerberg I."/>
            <person name="Brannstrom I.O."/>
            <person name="Guillou S."/>
            <person name="Cros-Aarteil S."/>
            <person name="Calhoun S."/>
            <person name="Haridas S."/>
            <person name="Kuo A."/>
            <person name="Mondo S."/>
            <person name="Pangilinan J."/>
            <person name="Riley R."/>
            <person name="LaButti K."/>
            <person name="Andreopoulos B."/>
            <person name="Lipzen A."/>
            <person name="Chen C."/>
            <person name="Yan M."/>
            <person name="Daum C."/>
            <person name="Ng V."/>
            <person name="Clum A."/>
            <person name="Steindorff A."/>
            <person name="Ohm R.A."/>
            <person name="Martin F."/>
            <person name="Silar P."/>
            <person name="Natvig D.O."/>
            <person name="Lalanne C."/>
            <person name="Gautier V."/>
            <person name="Ament-Velasquez S.L."/>
            <person name="Kruys A."/>
            <person name="Hutchinson M.I."/>
            <person name="Powell A.J."/>
            <person name="Barry K."/>
            <person name="Miller A.N."/>
            <person name="Grigoriev I.V."/>
            <person name="Debuchy R."/>
            <person name="Gladieux P."/>
            <person name="Hiltunen Thoren M."/>
            <person name="Johannesson H."/>
        </authorList>
    </citation>
    <scope>NUCLEOTIDE SEQUENCE</scope>
    <source>
        <strain evidence="9">CBS 508.74</strain>
    </source>
</reference>
<dbReference type="GO" id="GO:0004497">
    <property type="term" value="F:monooxygenase activity"/>
    <property type="evidence" value="ECO:0007669"/>
    <property type="project" value="UniProtKB-KW"/>
</dbReference>
<dbReference type="GO" id="GO:0016705">
    <property type="term" value="F:oxidoreductase activity, acting on paired donors, with incorporation or reduction of molecular oxygen"/>
    <property type="evidence" value="ECO:0007669"/>
    <property type="project" value="InterPro"/>
</dbReference>
<keyword evidence="7" id="KW-0560">Oxidoreductase</keyword>
<keyword evidence="10" id="KW-1185">Reference proteome</keyword>
<evidence type="ECO:0000313" key="9">
    <source>
        <dbReference type="EMBL" id="KAK4108597.1"/>
    </source>
</evidence>
<feature type="chain" id="PRO_5042939825" evidence="8">
    <location>
        <begin position="20"/>
        <end position="594"/>
    </location>
</feature>
<dbReference type="InterPro" id="IPR002401">
    <property type="entry name" value="Cyt_P450_E_grp-I"/>
</dbReference>
<comment type="cofactor">
    <cofactor evidence="1 6">
        <name>heme</name>
        <dbReference type="ChEBI" id="CHEBI:30413"/>
    </cofactor>
</comment>
<dbReference type="PRINTS" id="PR00463">
    <property type="entry name" value="EP450I"/>
</dbReference>
<dbReference type="Proteomes" id="UP001302812">
    <property type="component" value="Unassembled WGS sequence"/>
</dbReference>
<evidence type="ECO:0000256" key="1">
    <source>
        <dbReference type="ARBA" id="ARBA00001971"/>
    </source>
</evidence>
<evidence type="ECO:0000256" key="5">
    <source>
        <dbReference type="ARBA" id="ARBA00023004"/>
    </source>
</evidence>
<feature type="signal peptide" evidence="8">
    <location>
        <begin position="1"/>
        <end position="19"/>
    </location>
</feature>
<gene>
    <name evidence="9" type="ORF">N656DRAFT_425152</name>
</gene>
<dbReference type="InterPro" id="IPR036396">
    <property type="entry name" value="Cyt_P450_sf"/>
</dbReference>
<dbReference type="InterPro" id="IPR001128">
    <property type="entry name" value="Cyt_P450"/>
</dbReference>
<name>A0AAN6T9A3_9PEZI</name>
<dbReference type="RefSeq" id="XP_064666167.1">
    <property type="nucleotide sequence ID" value="XM_064809611.1"/>
</dbReference>
<keyword evidence="7" id="KW-0503">Monooxygenase</keyword>
<dbReference type="PROSITE" id="PS00086">
    <property type="entry name" value="CYTOCHROME_P450"/>
    <property type="match status" value="1"/>
</dbReference>
<proteinExistence type="inferred from homology"/>
<dbReference type="InterPro" id="IPR050121">
    <property type="entry name" value="Cytochrome_P450_monoxygenase"/>
</dbReference>
<dbReference type="GO" id="GO:0020037">
    <property type="term" value="F:heme binding"/>
    <property type="evidence" value="ECO:0007669"/>
    <property type="project" value="InterPro"/>
</dbReference>
<dbReference type="EMBL" id="MU853362">
    <property type="protein sequence ID" value="KAK4108597.1"/>
    <property type="molecule type" value="Genomic_DNA"/>
</dbReference>
<dbReference type="InterPro" id="IPR017972">
    <property type="entry name" value="Cyt_P450_CS"/>
</dbReference>
<evidence type="ECO:0000256" key="4">
    <source>
        <dbReference type="ARBA" id="ARBA00022723"/>
    </source>
</evidence>
<comment type="caution">
    <text evidence="9">The sequence shown here is derived from an EMBL/GenBank/DDBJ whole genome shotgun (WGS) entry which is preliminary data.</text>
</comment>
<reference evidence="9" key="2">
    <citation type="submission" date="2023-05" db="EMBL/GenBank/DDBJ databases">
        <authorList>
            <consortium name="Lawrence Berkeley National Laboratory"/>
            <person name="Steindorff A."/>
            <person name="Hensen N."/>
            <person name="Bonometti L."/>
            <person name="Westerberg I."/>
            <person name="Brannstrom I.O."/>
            <person name="Guillou S."/>
            <person name="Cros-Aarteil S."/>
            <person name="Calhoun S."/>
            <person name="Haridas S."/>
            <person name="Kuo A."/>
            <person name="Mondo S."/>
            <person name="Pangilinan J."/>
            <person name="Riley R."/>
            <person name="Labutti K."/>
            <person name="Andreopoulos B."/>
            <person name="Lipzen A."/>
            <person name="Chen C."/>
            <person name="Yanf M."/>
            <person name="Daum C."/>
            <person name="Ng V."/>
            <person name="Clum A."/>
            <person name="Ohm R."/>
            <person name="Martin F."/>
            <person name="Silar P."/>
            <person name="Natvig D."/>
            <person name="Lalanne C."/>
            <person name="Gautier V."/>
            <person name="Ament-Velasquez S.L."/>
            <person name="Kruys A."/>
            <person name="Hutchinson M.I."/>
            <person name="Powell A.J."/>
            <person name="Barry K."/>
            <person name="Miller A.N."/>
            <person name="Grigoriev I.V."/>
            <person name="Debuchy R."/>
            <person name="Gladieux P."/>
            <person name="Thoren M.H."/>
            <person name="Johannesson H."/>
        </authorList>
    </citation>
    <scope>NUCLEOTIDE SEQUENCE</scope>
    <source>
        <strain evidence="9">CBS 508.74</strain>
    </source>
</reference>
<dbReference type="GeneID" id="89933735"/>
<feature type="binding site" description="axial binding residue" evidence="6">
    <location>
        <position position="516"/>
    </location>
    <ligand>
        <name>heme</name>
        <dbReference type="ChEBI" id="CHEBI:30413"/>
    </ligand>
    <ligandPart>
        <name>Fe</name>
        <dbReference type="ChEBI" id="CHEBI:18248"/>
    </ligandPart>
</feature>
<dbReference type="GO" id="GO:0005506">
    <property type="term" value="F:iron ion binding"/>
    <property type="evidence" value="ECO:0007669"/>
    <property type="project" value="InterPro"/>
</dbReference>
<dbReference type="PANTHER" id="PTHR24305">
    <property type="entry name" value="CYTOCHROME P450"/>
    <property type="match status" value="1"/>
</dbReference>
<evidence type="ECO:0000256" key="8">
    <source>
        <dbReference type="SAM" id="SignalP"/>
    </source>
</evidence>
<organism evidence="9 10">
    <name type="scientific">Canariomyces notabilis</name>
    <dbReference type="NCBI Taxonomy" id="2074819"/>
    <lineage>
        <taxon>Eukaryota</taxon>
        <taxon>Fungi</taxon>
        <taxon>Dikarya</taxon>
        <taxon>Ascomycota</taxon>
        <taxon>Pezizomycotina</taxon>
        <taxon>Sordariomycetes</taxon>
        <taxon>Sordariomycetidae</taxon>
        <taxon>Sordariales</taxon>
        <taxon>Chaetomiaceae</taxon>
        <taxon>Canariomyces</taxon>
    </lineage>
</organism>
<dbReference type="Pfam" id="PF00067">
    <property type="entry name" value="p450"/>
    <property type="match status" value="1"/>
</dbReference>
<dbReference type="Gene3D" id="1.10.630.10">
    <property type="entry name" value="Cytochrome P450"/>
    <property type="match status" value="1"/>
</dbReference>
<dbReference type="AlphaFoldDB" id="A0AAN6T9A3"/>
<keyword evidence="3 6" id="KW-0349">Heme</keyword>
<dbReference type="SUPFAM" id="SSF48264">
    <property type="entry name" value="Cytochrome P450"/>
    <property type="match status" value="1"/>
</dbReference>